<feature type="compositionally biased region" description="Polar residues" evidence="1">
    <location>
        <begin position="24"/>
        <end position="47"/>
    </location>
</feature>
<feature type="non-terminal residue" evidence="2">
    <location>
        <position position="126"/>
    </location>
</feature>
<dbReference type="AlphaFoldDB" id="A0A5J4U2N4"/>
<reference evidence="2 3" key="1">
    <citation type="submission" date="2019-03" db="EMBL/GenBank/DDBJ databases">
        <title>Single cell metagenomics reveals metabolic interactions within the superorganism composed of flagellate Streblomastix strix and complex community of Bacteroidetes bacteria on its surface.</title>
        <authorList>
            <person name="Treitli S.C."/>
            <person name="Kolisko M."/>
            <person name="Husnik F."/>
            <person name="Keeling P."/>
            <person name="Hampl V."/>
        </authorList>
    </citation>
    <scope>NUCLEOTIDE SEQUENCE [LARGE SCALE GENOMIC DNA]</scope>
    <source>
        <strain evidence="2">ST1C</strain>
    </source>
</reference>
<gene>
    <name evidence="2" type="ORF">EZS28_040201</name>
</gene>
<comment type="caution">
    <text evidence="2">The sequence shown here is derived from an EMBL/GenBank/DDBJ whole genome shotgun (WGS) entry which is preliminary data.</text>
</comment>
<evidence type="ECO:0000313" key="2">
    <source>
        <dbReference type="EMBL" id="KAA6364272.1"/>
    </source>
</evidence>
<accession>A0A5J4U2N4</accession>
<evidence type="ECO:0000313" key="3">
    <source>
        <dbReference type="Proteomes" id="UP000324800"/>
    </source>
</evidence>
<name>A0A5J4U2N4_9EUKA</name>
<evidence type="ECO:0000256" key="1">
    <source>
        <dbReference type="SAM" id="MobiDB-lite"/>
    </source>
</evidence>
<sequence>MGNSESSDGGLFQIGLPNDMFGMPQQQFYGGQSQPSSSTTRNQSEQHQPIRPSLLGISDVDNIYDWDFAAERTRQLFKHQDDKNLNRAGDFEDYAHLIGAAQGMTGFANSLNRSIPAAKQILQMLS</sequence>
<feature type="region of interest" description="Disordered" evidence="1">
    <location>
        <begin position="1"/>
        <end position="54"/>
    </location>
</feature>
<dbReference type="Proteomes" id="UP000324800">
    <property type="component" value="Unassembled WGS sequence"/>
</dbReference>
<protein>
    <submittedName>
        <fullName evidence="2">Uncharacterized protein</fullName>
    </submittedName>
</protein>
<dbReference type="EMBL" id="SNRW01021874">
    <property type="protein sequence ID" value="KAA6364272.1"/>
    <property type="molecule type" value="Genomic_DNA"/>
</dbReference>
<proteinExistence type="predicted"/>
<organism evidence="2 3">
    <name type="scientific">Streblomastix strix</name>
    <dbReference type="NCBI Taxonomy" id="222440"/>
    <lineage>
        <taxon>Eukaryota</taxon>
        <taxon>Metamonada</taxon>
        <taxon>Preaxostyla</taxon>
        <taxon>Oxymonadida</taxon>
        <taxon>Streblomastigidae</taxon>
        <taxon>Streblomastix</taxon>
    </lineage>
</organism>